<dbReference type="RefSeq" id="WP_156439202.1">
    <property type="nucleotide sequence ID" value="NZ_KQ957245.1"/>
</dbReference>
<proteinExistence type="predicted"/>
<evidence type="ECO:0000256" key="1">
    <source>
        <dbReference type="SAM" id="Phobius"/>
    </source>
</evidence>
<keyword evidence="1" id="KW-1133">Transmembrane helix</keyword>
<organism evidence="2 3">
    <name type="scientific">Prevotella corporis</name>
    <dbReference type="NCBI Taxonomy" id="28128"/>
    <lineage>
        <taxon>Bacteria</taxon>
        <taxon>Pseudomonadati</taxon>
        <taxon>Bacteroidota</taxon>
        <taxon>Bacteroidia</taxon>
        <taxon>Bacteroidales</taxon>
        <taxon>Prevotellaceae</taxon>
        <taxon>Prevotella</taxon>
    </lineage>
</organism>
<keyword evidence="1" id="KW-0812">Transmembrane</keyword>
<dbReference type="STRING" id="28128.HMPREF3226_01290"/>
<dbReference type="Proteomes" id="UP000070533">
    <property type="component" value="Unassembled WGS sequence"/>
</dbReference>
<evidence type="ECO:0000313" key="2">
    <source>
        <dbReference type="EMBL" id="KXA39455.1"/>
    </source>
</evidence>
<reference evidence="3" key="1">
    <citation type="submission" date="2016-01" db="EMBL/GenBank/DDBJ databases">
        <authorList>
            <person name="Mitreva M."/>
            <person name="Pepin K.H."/>
            <person name="Mihindukulasuriya K.A."/>
            <person name="Fulton R."/>
            <person name="Fronick C."/>
            <person name="O'Laughlin M."/>
            <person name="Miner T."/>
            <person name="Herter B."/>
            <person name="Rosa B.A."/>
            <person name="Cordes M."/>
            <person name="Tomlinson C."/>
            <person name="Wollam A."/>
            <person name="Palsikar V.B."/>
            <person name="Mardis E.R."/>
            <person name="Wilson R.K."/>
        </authorList>
    </citation>
    <scope>NUCLEOTIDE SEQUENCE [LARGE SCALE GENOMIC DNA]</scope>
    <source>
        <strain evidence="3">MJR7716</strain>
    </source>
</reference>
<sequence>MSKPTKRNLMVTGGWLFLLATVVALLLFGERYFQVSDSFFTVSSIVFCIITILLLTRKGVEQRKHLITCLAYNMASVTLMYTQIAHYGTSLLIFVGQILANLLHTSIILLIAIVRFFTKKK</sequence>
<keyword evidence="3" id="KW-1185">Reference proteome</keyword>
<dbReference type="EMBL" id="LRQG01000092">
    <property type="protein sequence ID" value="KXA39455.1"/>
    <property type="molecule type" value="Genomic_DNA"/>
</dbReference>
<name>A0A133Q9A2_9BACT</name>
<accession>A0A133Q9A2</accession>
<gene>
    <name evidence="2" type="ORF">HMPREF3226_01290</name>
</gene>
<keyword evidence="1" id="KW-0472">Membrane</keyword>
<feature type="transmembrane region" description="Helical" evidence="1">
    <location>
        <begin position="91"/>
        <end position="117"/>
    </location>
</feature>
<evidence type="ECO:0000313" key="3">
    <source>
        <dbReference type="Proteomes" id="UP000070533"/>
    </source>
</evidence>
<dbReference type="AlphaFoldDB" id="A0A133Q9A2"/>
<feature type="transmembrane region" description="Helical" evidence="1">
    <location>
        <begin position="67"/>
        <end position="85"/>
    </location>
</feature>
<dbReference type="PATRIC" id="fig|28128.5.peg.1315"/>
<feature type="transmembrane region" description="Helical" evidence="1">
    <location>
        <begin position="39"/>
        <end position="55"/>
    </location>
</feature>
<comment type="caution">
    <text evidence="2">The sequence shown here is derived from an EMBL/GenBank/DDBJ whole genome shotgun (WGS) entry which is preliminary data.</text>
</comment>
<protein>
    <submittedName>
        <fullName evidence="2">Uncharacterized protein</fullName>
    </submittedName>
</protein>